<proteinExistence type="predicted"/>
<dbReference type="AlphaFoldDB" id="A0A062V8V1"/>
<dbReference type="EMBL" id="JMIY01000003">
    <property type="protein sequence ID" value="KCZ72194.1"/>
    <property type="molecule type" value="Genomic_DNA"/>
</dbReference>
<comment type="caution">
    <text evidence="2">The sequence shown here is derived from an EMBL/GenBank/DDBJ whole genome shotgun (WGS) entry which is preliminary data.</text>
</comment>
<feature type="transmembrane region" description="Helical" evidence="1">
    <location>
        <begin position="38"/>
        <end position="65"/>
    </location>
</feature>
<reference evidence="2 3" key="1">
    <citation type="journal article" date="2013" name="Nature">
        <title>Anaerobic oxidation of methane coupled to nitrate reduction in a novel archaeal lineage.</title>
        <authorList>
            <person name="Haroon M.F."/>
            <person name="Hu S."/>
            <person name="Shi Y."/>
            <person name="Imelfort M."/>
            <person name="Keller J."/>
            <person name="Hugenholtz P."/>
            <person name="Yuan Z."/>
            <person name="Tyson G.W."/>
        </authorList>
    </citation>
    <scope>NUCLEOTIDE SEQUENCE [LARGE SCALE GENOMIC DNA]</scope>
    <source>
        <strain evidence="2 3">ANME-2d</strain>
    </source>
</reference>
<keyword evidence="3" id="KW-1185">Reference proteome</keyword>
<evidence type="ECO:0000313" key="3">
    <source>
        <dbReference type="Proteomes" id="UP000027153"/>
    </source>
</evidence>
<accession>A0A062V8V1</accession>
<evidence type="ECO:0000313" key="2">
    <source>
        <dbReference type="EMBL" id="KCZ72194.1"/>
    </source>
</evidence>
<dbReference type="Proteomes" id="UP000027153">
    <property type="component" value="Unassembled WGS sequence"/>
</dbReference>
<keyword evidence="1" id="KW-0472">Membrane</keyword>
<dbReference type="RefSeq" id="WP_048090257.1">
    <property type="nucleotide sequence ID" value="NZ_JMIY01000003.1"/>
</dbReference>
<keyword evidence="1" id="KW-0812">Transmembrane</keyword>
<name>A0A062V8V1_9EURY</name>
<evidence type="ECO:0000256" key="1">
    <source>
        <dbReference type="SAM" id="Phobius"/>
    </source>
</evidence>
<gene>
    <name evidence="2" type="ORF">ANME2D_01598</name>
</gene>
<organism evidence="2 3">
    <name type="scientific">Candidatus Methanoperedens nitratireducens</name>
    <dbReference type="NCBI Taxonomy" id="1392998"/>
    <lineage>
        <taxon>Archaea</taxon>
        <taxon>Methanobacteriati</taxon>
        <taxon>Methanobacteriota</taxon>
        <taxon>Stenosarchaea group</taxon>
        <taxon>Methanomicrobia</taxon>
        <taxon>Methanosarcinales</taxon>
        <taxon>ANME-2 cluster</taxon>
        <taxon>Candidatus Methanoperedentaceae</taxon>
        <taxon>Candidatus Methanoperedens</taxon>
    </lineage>
</organism>
<keyword evidence="1" id="KW-1133">Transmembrane helix</keyword>
<protein>
    <submittedName>
        <fullName evidence="2">Uncharacterized protein</fullName>
    </submittedName>
</protein>
<sequence length="70" mass="7517">MAQAPEHLQQFPPGAPIEPRATSRLYVLSAQAMPSKMLWFGIAGVGYAWLVGYGIGGAGVGVMVWREGWV</sequence>